<organism evidence="8 9">
    <name type="scientific">Mucilaginibacter mallensis</name>
    <dbReference type="NCBI Taxonomy" id="652787"/>
    <lineage>
        <taxon>Bacteria</taxon>
        <taxon>Pseudomonadati</taxon>
        <taxon>Bacteroidota</taxon>
        <taxon>Sphingobacteriia</taxon>
        <taxon>Sphingobacteriales</taxon>
        <taxon>Sphingobacteriaceae</taxon>
        <taxon>Mucilaginibacter</taxon>
    </lineage>
</organism>
<keyword evidence="5" id="KW-0998">Cell outer membrane</keyword>
<dbReference type="PROSITE" id="PS51257">
    <property type="entry name" value="PROKAR_LIPOPROTEIN"/>
    <property type="match status" value="1"/>
</dbReference>
<evidence type="ECO:0000256" key="1">
    <source>
        <dbReference type="ARBA" id="ARBA00004442"/>
    </source>
</evidence>
<dbReference type="EMBL" id="LT629740">
    <property type="protein sequence ID" value="SDS11798.1"/>
    <property type="molecule type" value="Genomic_DNA"/>
</dbReference>
<evidence type="ECO:0000256" key="4">
    <source>
        <dbReference type="ARBA" id="ARBA00023136"/>
    </source>
</evidence>
<dbReference type="Pfam" id="PF07980">
    <property type="entry name" value="SusD_RagB"/>
    <property type="match status" value="1"/>
</dbReference>
<accession>A0A1H1PKP3</accession>
<evidence type="ECO:0000313" key="9">
    <source>
        <dbReference type="Proteomes" id="UP000199679"/>
    </source>
</evidence>
<dbReference type="RefSeq" id="WP_091368951.1">
    <property type="nucleotide sequence ID" value="NZ_LT629740.1"/>
</dbReference>
<feature type="domain" description="RagB/SusD" evidence="6">
    <location>
        <begin position="272"/>
        <end position="551"/>
    </location>
</feature>
<dbReference type="Proteomes" id="UP000199679">
    <property type="component" value="Chromosome I"/>
</dbReference>
<dbReference type="InterPro" id="IPR012944">
    <property type="entry name" value="SusD_RagB_dom"/>
</dbReference>
<keyword evidence="3" id="KW-0732">Signal</keyword>
<evidence type="ECO:0000256" key="2">
    <source>
        <dbReference type="ARBA" id="ARBA00006275"/>
    </source>
</evidence>
<dbReference type="OrthoDB" id="993981at2"/>
<dbReference type="Gene3D" id="1.25.40.390">
    <property type="match status" value="1"/>
</dbReference>
<dbReference type="GO" id="GO:0009279">
    <property type="term" value="C:cell outer membrane"/>
    <property type="evidence" value="ECO:0007669"/>
    <property type="project" value="UniProtKB-SubCell"/>
</dbReference>
<dbReference type="SUPFAM" id="SSF48452">
    <property type="entry name" value="TPR-like"/>
    <property type="match status" value="1"/>
</dbReference>
<name>A0A1H1PKP3_MUCMA</name>
<dbReference type="Pfam" id="PF14322">
    <property type="entry name" value="SusD-like_3"/>
    <property type="match status" value="1"/>
</dbReference>
<evidence type="ECO:0000256" key="3">
    <source>
        <dbReference type="ARBA" id="ARBA00022729"/>
    </source>
</evidence>
<sequence length="560" mass="60862">MKIFNKIIFGTVVTVSALATGCKKDYFNRPPKSSVTIGNFYQNADQVNAATNVLYSVPWFGWNTHVGWSISELSGGNARSWSSDISNFSYFTVANTDRVLDAAWNSLYTEVAQANALINTLPTAVPASVSTAVVNNALGEARLWRAMAYFHLVRIYGPVPIIENTSTNISDYQVPRNPVADVYKFIVNDLLFAEANCTKKTRGTTYSANIHVSSGSASAMLAKVYLYMQDYTDARAEAEKVINSGEFKLYGVDLPGKQFSDLFLTANNNNEESIIALQWAGGAAVNNNTYGYGNSFQASAAVNSQITGTGDGYGEVGPTYDLQDEYDPADLRRKPTYMIAGDHYPEIDQAAGGYTFPSGLQVQGTYAGVKKYVVGTPADNGGVGAAQSAANNTYMLRYADMFLIDAEAIMAGATTSSDPAALSAINKIRTRAGLAPLTEIRRFYTVANPNYAAYGPTPNASVPKNIIKDDIIDERRREFAFEDDYFYDLMRADGFNNTAHAMGLKLMTQQDRGTAGGTPIVRYGNQYLSVTASQLQFQIPAVELAADPKLSDAPVPYVFK</sequence>
<keyword evidence="4" id="KW-0472">Membrane</keyword>
<reference evidence="8 9" key="1">
    <citation type="submission" date="2016-10" db="EMBL/GenBank/DDBJ databases">
        <authorList>
            <person name="de Groot N.N."/>
        </authorList>
    </citation>
    <scope>NUCLEOTIDE SEQUENCE [LARGE SCALE GENOMIC DNA]</scope>
    <source>
        <strain evidence="8 9">MP1X4</strain>
    </source>
</reference>
<evidence type="ECO:0000259" key="7">
    <source>
        <dbReference type="Pfam" id="PF14322"/>
    </source>
</evidence>
<evidence type="ECO:0000259" key="6">
    <source>
        <dbReference type="Pfam" id="PF07980"/>
    </source>
</evidence>
<dbReference type="STRING" id="652787.SAMN05216490_0572"/>
<evidence type="ECO:0000313" key="8">
    <source>
        <dbReference type="EMBL" id="SDS11798.1"/>
    </source>
</evidence>
<feature type="domain" description="SusD-like N-terminal" evidence="7">
    <location>
        <begin position="92"/>
        <end position="226"/>
    </location>
</feature>
<dbReference type="AlphaFoldDB" id="A0A1H1PKP3"/>
<proteinExistence type="inferred from homology"/>
<dbReference type="InterPro" id="IPR011990">
    <property type="entry name" value="TPR-like_helical_dom_sf"/>
</dbReference>
<gene>
    <name evidence="8" type="ORF">SAMN05216490_0572</name>
</gene>
<evidence type="ECO:0000256" key="5">
    <source>
        <dbReference type="ARBA" id="ARBA00023237"/>
    </source>
</evidence>
<comment type="similarity">
    <text evidence="2">Belongs to the SusD family.</text>
</comment>
<dbReference type="InterPro" id="IPR033985">
    <property type="entry name" value="SusD-like_N"/>
</dbReference>
<keyword evidence="9" id="KW-1185">Reference proteome</keyword>
<protein>
    <submittedName>
        <fullName evidence="8">Starch-binding associating with outer membrane</fullName>
    </submittedName>
</protein>
<comment type="subcellular location">
    <subcellularLocation>
        <location evidence="1">Cell outer membrane</location>
    </subcellularLocation>
</comment>